<reference evidence="2" key="2">
    <citation type="submission" date="2020-11" db="EMBL/GenBank/DDBJ databases">
        <authorList>
            <consortium name="DOE Joint Genome Institute"/>
            <person name="Kuo A."/>
            <person name="Miyauchi S."/>
            <person name="Kiss E."/>
            <person name="Drula E."/>
            <person name="Kohler A."/>
            <person name="Sanchez-Garcia M."/>
            <person name="Andreopoulos B."/>
            <person name="Barry K.W."/>
            <person name="Bonito G."/>
            <person name="Buee M."/>
            <person name="Carver A."/>
            <person name="Chen C."/>
            <person name="Cichocki N."/>
            <person name="Clum A."/>
            <person name="Culley D."/>
            <person name="Crous P.W."/>
            <person name="Fauchery L."/>
            <person name="Girlanda M."/>
            <person name="Hayes R."/>
            <person name="Keri Z."/>
            <person name="Labutti K."/>
            <person name="Lipzen A."/>
            <person name="Lombard V."/>
            <person name="Magnuson J."/>
            <person name="Maillard F."/>
            <person name="Morin E."/>
            <person name="Murat C."/>
            <person name="Nolan M."/>
            <person name="Ohm R."/>
            <person name="Pangilinan J."/>
            <person name="Pereira M."/>
            <person name="Perotto S."/>
            <person name="Peter M."/>
            <person name="Riley R."/>
            <person name="Sitrit Y."/>
            <person name="Stielow B."/>
            <person name="Szollosi G."/>
            <person name="Zifcakova L."/>
            <person name="Stursova M."/>
            <person name="Spatafora J.W."/>
            <person name="Tedersoo L."/>
            <person name="Vaario L.-M."/>
            <person name="Yamada A."/>
            <person name="Yan M."/>
            <person name="Wang P."/>
            <person name="Xu J."/>
            <person name="Bruns T."/>
            <person name="Baldrian P."/>
            <person name="Vilgalys R."/>
            <person name="Henrissat B."/>
            <person name="Grigoriev I.V."/>
            <person name="Hibbett D."/>
            <person name="Nagy L.G."/>
            <person name="Martin F.M."/>
        </authorList>
    </citation>
    <scope>NUCLEOTIDE SEQUENCE</scope>
    <source>
        <strain evidence="2">UH-Tt-Lm1</strain>
    </source>
</reference>
<feature type="compositionally biased region" description="Basic and acidic residues" evidence="1">
    <location>
        <begin position="287"/>
        <end position="296"/>
    </location>
</feature>
<comment type="caution">
    <text evidence="2">The sequence shown here is derived from an EMBL/GenBank/DDBJ whole genome shotgun (WGS) entry which is preliminary data.</text>
</comment>
<evidence type="ECO:0000313" key="3">
    <source>
        <dbReference type="Proteomes" id="UP000736335"/>
    </source>
</evidence>
<keyword evidence="3" id="KW-1185">Reference proteome</keyword>
<gene>
    <name evidence="2" type="ORF">BJ322DRAFT_344792</name>
</gene>
<name>A0A9P6H5T0_9AGAM</name>
<evidence type="ECO:0000256" key="1">
    <source>
        <dbReference type="SAM" id="MobiDB-lite"/>
    </source>
</evidence>
<feature type="compositionally biased region" description="Basic and acidic residues" evidence="1">
    <location>
        <begin position="9"/>
        <end position="19"/>
    </location>
</feature>
<dbReference type="InterPro" id="IPR027417">
    <property type="entry name" value="P-loop_NTPase"/>
</dbReference>
<dbReference type="EMBL" id="WIUZ02000018">
    <property type="protein sequence ID" value="KAF9779833.1"/>
    <property type="molecule type" value="Genomic_DNA"/>
</dbReference>
<organism evidence="2 3">
    <name type="scientific">Thelephora terrestris</name>
    <dbReference type="NCBI Taxonomy" id="56493"/>
    <lineage>
        <taxon>Eukaryota</taxon>
        <taxon>Fungi</taxon>
        <taxon>Dikarya</taxon>
        <taxon>Basidiomycota</taxon>
        <taxon>Agaricomycotina</taxon>
        <taxon>Agaricomycetes</taxon>
        <taxon>Thelephorales</taxon>
        <taxon>Thelephoraceae</taxon>
        <taxon>Thelephora</taxon>
    </lineage>
</organism>
<feature type="region of interest" description="Disordered" evidence="1">
    <location>
        <begin position="287"/>
        <end position="322"/>
    </location>
</feature>
<evidence type="ECO:0000313" key="2">
    <source>
        <dbReference type="EMBL" id="KAF9779833.1"/>
    </source>
</evidence>
<sequence>MQSSPPSESDERSVLRQLEDTDDEWSWSASDRGEWKMVTDEYQQFYEHWRSSSPGSSFPKKYPYELSLGVDKDGRSLLHFRDVGASESGILVTKSYEDIYQRILRLREETFLHGVVLTGQPGTGKTTFLKFMLARLISNGQVVLLFDNARAHLFYRGQVHYRVMTDVIDGLPRLTRPGRKSPIWTLVDADIYPLGPPVGGNRDIWPIHATSPKRDRWKVWRKMNDAALWGMPKWSMEELIRGLCLRADYGSFRSLLKQHLLSLDGPTPATTGNRAVDFALGVLRKERETKAEKESQGDMGNELGAHDVDMADEPGQPQGLDKAVDNAFEILLRNATEEIGFAPP</sequence>
<dbReference type="OrthoDB" id="2340858at2759"/>
<dbReference type="Proteomes" id="UP000736335">
    <property type="component" value="Unassembled WGS sequence"/>
</dbReference>
<dbReference type="PANTHER" id="PTHR33129">
    <property type="entry name" value="PROTEIN KINASE DOMAIN-CONTAINING PROTEIN-RELATED"/>
    <property type="match status" value="1"/>
</dbReference>
<protein>
    <submittedName>
        <fullName evidence="2">Uncharacterized protein</fullName>
    </submittedName>
</protein>
<dbReference type="InterPro" id="IPR052980">
    <property type="entry name" value="Crinkler_effector"/>
</dbReference>
<reference evidence="2" key="1">
    <citation type="journal article" date="2020" name="Nat. Commun.">
        <title>Large-scale genome sequencing of mycorrhizal fungi provides insights into the early evolution of symbiotic traits.</title>
        <authorList>
            <person name="Miyauchi S."/>
            <person name="Kiss E."/>
            <person name="Kuo A."/>
            <person name="Drula E."/>
            <person name="Kohler A."/>
            <person name="Sanchez-Garcia M."/>
            <person name="Morin E."/>
            <person name="Andreopoulos B."/>
            <person name="Barry K.W."/>
            <person name="Bonito G."/>
            <person name="Buee M."/>
            <person name="Carver A."/>
            <person name="Chen C."/>
            <person name="Cichocki N."/>
            <person name="Clum A."/>
            <person name="Culley D."/>
            <person name="Crous P.W."/>
            <person name="Fauchery L."/>
            <person name="Girlanda M."/>
            <person name="Hayes R.D."/>
            <person name="Keri Z."/>
            <person name="LaButti K."/>
            <person name="Lipzen A."/>
            <person name="Lombard V."/>
            <person name="Magnuson J."/>
            <person name="Maillard F."/>
            <person name="Murat C."/>
            <person name="Nolan M."/>
            <person name="Ohm R.A."/>
            <person name="Pangilinan J."/>
            <person name="Pereira M.F."/>
            <person name="Perotto S."/>
            <person name="Peter M."/>
            <person name="Pfister S."/>
            <person name="Riley R."/>
            <person name="Sitrit Y."/>
            <person name="Stielow J.B."/>
            <person name="Szollosi G."/>
            <person name="Zifcakova L."/>
            <person name="Stursova M."/>
            <person name="Spatafora J.W."/>
            <person name="Tedersoo L."/>
            <person name="Vaario L.M."/>
            <person name="Yamada A."/>
            <person name="Yan M."/>
            <person name="Wang P."/>
            <person name="Xu J."/>
            <person name="Bruns T."/>
            <person name="Baldrian P."/>
            <person name="Vilgalys R."/>
            <person name="Dunand C."/>
            <person name="Henrissat B."/>
            <person name="Grigoriev I.V."/>
            <person name="Hibbett D."/>
            <person name="Nagy L.G."/>
            <person name="Martin F.M."/>
        </authorList>
    </citation>
    <scope>NUCLEOTIDE SEQUENCE</scope>
    <source>
        <strain evidence="2">UH-Tt-Lm1</strain>
    </source>
</reference>
<proteinExistence type="predicted"/>
<dbReference type="SUPFAM" id="SSF52540">
    <property type="entry name" value="P-loop containing nucleoside triphosphate hydrolases"/>
    <property type="match status" value="1"/>
</dbReference>
<dbReference type="AlphaFoldDB" id="A0A9P6H5T0"/>
<feature type="region of interest" description="Disordered" evidence="1">
    <location>
        <begin position="1"/>
        <end position="30"/>
    </location>
</feature>
<accession>A0A9P6H5T0</accession>